<evidence type="ECO:0000313" key="2">
    <source>
        <dbReference type="EMBL" id="MCU6686884.1"/>
    </source>
</evidence>
<dbReference type="InterPro" id="IPR024760">
    <property type="entry name" value="HTH_dom_conjug_TS-like"/>
</dbReference>
<dbReference type="RefSeq" id="WP_178670107.1">
    <property type="nucleotide sequence ID" value="NZ_JAOQJU010000010.1"/>
</dbReference>
<reference evidence="2 3" key="1">
    <citation type="journal article" date="2021" name="ISME Commun">
        <title>Automated analysis of genomic sequences facilitates high-throughput and comprehensive description of bacteria.</title>
        <authorList>
            <person name="Hitch T.C.A."/>
        </authorList>
    </citation>
    <scope>NUCLEOTIDE SEQUENCE [LARGE SCALE GENOMIC DNA]</scope>
    <source>
        <strain evidence="2 3">Sanger_03</strain>
    </source>
</reference>
<accession>A0ABT2RP09</accession>
<protein>
    <submittedName>
        <fullName evidence="2">Helix-turn-helix domain-containing protein</fullName>
    </submittedName>
</protein>
<comment type="caution">
    <text evidence="2">The sequence shown here is derived from an EMBL/GenBank/DDBJ whole genome shotgun (WGS) entry which is preliminary data.</text>
</comment>
<name>A0ABT2RP09_9FIRM</name>
<gene>
    <name evidence="2" type="ORF">OCV99_10060</name>
</gene>
<organism evidence="2 3">
    <name type="scientific">Dorea acetigenes</name>
    <dbReference type="NCBI Taxonomy" id="2981787"/>
    <lineage>
        <taxon>Bacteria</taxon>
        <taxon>Bacillati</taxon>
        <taxon>Bacillota</taxon>
        <taxon>Clostridia</taxon>
        <taxon>Lachnospirales</taxon>
        <taxon>Lachnospiraceae</taxon>
        <taxon>Dorea</taxon>
    </lineage>
</organism>
<proteinExistence type="predicted"/>
<dbReference type="EMBL" id="JAOQJU010000010">
    <property type="protein sequence ID" value="MCU6686884.1"/>
    <property type="molecule type" value="Genomic_DNA"/>
</dbReference>
<sequence length="82" mass="9547">MKENELTYELICAAVNGDREALDQILIYYDDYINTLATVKAEDAQGNEYQYVDGDLKTRIQMKLVDAIPKWRGLRNVDDRFI</sequence>
<feature type="domain" description="Helix-turn-helix conjugative transposon-like" evidence="1">
    <location>
        <begin position="8"/>
        <end position="71"/>
    </location>
</feature>
<evidence type="ECO:0000313" key="3">
    <source>
        <dbReference type="Proteomes" id="UP001652431"/>
    </source>
</evidence>
<evidence type="ECO:0000259" key="1">
    <source>
        <dbReference type="Pfam" id="PF12645"/>
    </source>
</evidence>
<keyword evidence="3" id="KW-1185">Reference proteome</keyword>
<dbReference type="Proteomes" id="UP001652431">
    <property type="component" value="Unassembled WGS sequence"/>
</dbReference>
<dbReference type="Pfam" id="PF12645">
    <property type="entry name" value="HTH_16"/>
    <property type="match status" value="1"/>
</dbReference>